<dbReference type="PANTHER" id="PTHR42905">
    <property type="entry name" value="PHOSPHOENOLPYRUVATE CARBOXYLASE"/>
    <property type="match status" value="1"/>
</dbReference>
<dbReference type="GO" id="GO:0016829">
    <property type="term" value="F:lyase activity"/>
    <property type="evidence" value="ECO:0007669"/>
    <property type="project" value="UniProtKB-KW"/>
</dbReference>
<dbReference type="InterPro" id="IPR015813">
    <property type="entry name" value="Pyrv/PenolPyrv_kinase-like_dom"/>
</dbReference>
<accession>A0ABS7EY84</accession>
<sequence length="335" mass="35488">MPPRAEDKAMHLGEKAPPQRPGARLRALLAHHRPLVVPVCYDAMSARVLEHVGFPAIYMSGYGSSLALLGLPGAGLITLTEMATNARYIAAAVRVPVIADADTGYGNALNAIRTVEEYVRAGAAGLHLEDQVAPKRCGHVAGREVIGREEAVRRIRAACAARDALDPTFVIVARTDARGAHGGSLDEAIWRASAFLDAGADLAFVEGPASVAEVERVCREVGGGRVFYNMTGISPRFTEREMAALGIAVCILPGLAMRATLMALHDVARALKEKGTAAEPEFDARYRAHPMGDLHGFAGFARIRALEAEFLPPEAGRKYAASLGYQPPVAPPAAG</sequence>
<evidence type="ECO:0000313" key="3">
    <source>
        <dbReference type="Proteomes" id="UP001519924"/>
    </source>
</evidence>
<dbReference type="Pfam" id="PF13714">
    <property type="entry name" value="PEP_mutase"/>
    <property type="match status" value="1"/>
</dbReference>
<evidence type="ECO:0000313" key="2">
    <source>
        <dbReference type="EMBL" id="MBW8268223.1"/>
    </source>
</evidence>
<feature type="compositionally biased region" description="Basic and acidic residues" evidence="1">
    <location>
        <begin position="1"/>
        <end position="14"/>
    </location>
</feature>
<organism evidence="2 3">
    <name type="scientific">Caldovatus aquaticus</name>
    <dbReference type="NCBI Taxonomy" id="2865671"/>
    <lineage>
        <taxon>Bacteria</taxon>
        <taxon>Pseudomonadati</taxon>
        <taxon>Pseudomonadota</taxon>
        <taxon>Alphaproteobacteria</taxon>
        <taxon>Acetobacterales</taxon>
        <taxon>Roseomonadaceae</taxon>
        <taxon>Caldovatus</taxon>
    </lineage>
</organism>
<comment type="caution">
    <text evidence="2">The sequence shown here is derived from an EMBL/GenBank/DDBJ whole genome shotgun (WGS) entry which is preliminary data.</text>
</comment>
<evidence type="ECO:0000256" key="1">
    <source>
        <dbReference type="SAM" id="MobiDB-lite"/>
    </source>
</evidence>
<protein>
    <submittedName>
        <fullName evidence="2">Isocitrate lyase/PEP mutase family protein</fullName>
    </submittedName>
</protein>
<dbReference type="Gene3D" id="3.20.20.60">
    <property type="entry name" value="Phosphoenolpyruvate-binding domains"/>
    <property type="match status" value="1"/>
</dbReference>
<name>A0ABS7EY84_9PROT</name>
<dbReference type="EMBL" id="JAHZUY010000002">
    <property type="protein sequence ID" value="MBW8268223.1"/>
    <property type="molecule type" value="Genomic_DNA"/>
</dbReference>
<dbReference type="InterPro" id="IPR040442">
    <property type="entry name" value="Pyrv_kinase-like_dom_sf"/>
</dbReference>
<dbReference type="CDD" id="cd00377">
    <property type="entry name" value="ICL_PEPM"/>
    <property type="match status" value="1"/>
</dbReference>
<proteinExistence type="predicted"/>
<feature type="region of interest" description="Disordered" evidence="1">
    <location>
        <begin position="1"/>
        <end position="20"/>
    </location>
</feature>
<dbReference type="SUPFAM" id="SSF51621">
    <property type="entry name" value="Phosphoenolpyruvate/pyruvate domain"/>
    <property type="match status" value="1"/>
</dbReference>
<dbReference type="PANTHER" id="PTHR42905:SF5">
    <property type="entry name" value="CARBOXYVINYL-CARBOXYPHOSPHONATE PHOSPHORYLMUTASE, CHLOROPLASTIC"/>
    <property type="match status" value="1"/>
</dbReference>
<dbReference type="InterPro" id="IPR039556">
    <property type="entry name" value="ICL/PEPM"/>
</dbReference>
<keyword evidence="2" id="KW-0456">Lyase</keyword>
<dbReference type="RefSeq" id="WP_220115722.1">
    <property type="nucleotide sequence ID" value="NZ_JAHZUY010000002.1"/>
</dbReference>
<dbReference type="Proteomes" id="UP001519924">
    <property type="component" value="Unassembled WGS sequence"/>
</dbReference>
<gene>
    <name evidence="2" type="ORF">K1J50_01845</name>
</gene>
<reference evidence="2 3" key="1">
    <citation type="submission" date="2021-08" db="EMBL/GenBank/DDBJ databases">
        <title>Caldovatus sediminis gen. nov., sp. nov., a moderately thermophilic bacterium isolated from a hot spring.</title>
        <authorList>
            <person name="Hu C.-J."/>
            <person name="Li W.-J."/>
            <person name="Xian W.-D."/>
        </authorList>
    </citation>
    <scope>NUCLEOTIDE SEQUENCE [LARGE SCALE GENOMIC DNA]</scope>
    <source>
        <strain evidence="2 3">SYSU G05006</strain>
    </source>
</reference>
<keyword evidence="3" id="KW-1185">Reference proteome</keyword>